<feature type="domain" description="N-acetyltransferase" evidence="1">
    <location>
        <begin position="30"/>
        <end position="178"/>
    </location>
</feature>
<proteinExistence type="predicted"/>
<dbReference type="AlphaFoldDB" id="A0A0A1W6R0"/>
<accession>A0A0A1W6R0</accession>
<dbReference type="EMBL" id="BBPI01000036">
    <property type="protein sequence ID" value="GAM00791.1"/>
    <property type="molecule type" value="Genomic_DNA"/>
</dbReference>
<dbReference type="GO" id="GO:0016747">
    <property type="term" value="F:acyltransferase activity, transferring groups other than amino-acyl groups"/>
    <property type="evidence" value="ECO:0007669"/>
    <property type="project" value="InterPro"/>
</dbReference>
<dbReference type="PROSITE" id="PS51186">
    <property type="entry name" value="GNAT"/>
    <property type="match status" value="1"/>
</dbReference>
<dbReference type="InterPro" id="IPR000182">
    <property type="entry name" value="GNAT_dom"/>
</dbReference>
<sequence>MHPPAVALRARVPFPATGLRPPLTMPPVMTALVPLDAVAPDAVEALLDRAFPPGRQARTAYKVRGSVRPIASLCFAAVEEDRLIGSIQCWPVALTDDDARVHPMVMVGPVAVDPERQQGGIGRELLHHMLGAATAQGLDRAMMLIGDPEYYGRFFGFSAERTADWRLPGPVERHRLLARGPDVPALAGMLGPDPGQA</sequence>
<keyword evidence="2" id="KW-0808">Transferase</keyword>
<evidence type="ECO:0000313" key="2">
    <source>
        <dbReference type="EMBL" id="GAM00791.1"/>
    </source>
</evidence>
<dbReference type="Gene3D" id="3.40.630.30">
    <property type="match status" value="1"/>
</dbReference>
<dbReference type="InterPro" id="IPR016181">
    <property type="entry name" value="Acyl_CoA_acyltransferase"/>
</dbReference>
<dbReference type="eggNOG" id="COG3153">
    <property type="taxonomic scope" value="Bacteria"/>
</dbReference>
<dbReference type="CDD" id="cd04301">
    <property type="entry name" value="NAT_SF"/>
    <property type="match status" value="1"/>
</dbReference>
<gene>
    <name evidence="2" type="ORF">SP5_036_00080</name>
</gene>
<organism evidence="2 3">
    <name type="scientific">Sphingomonas parapaucimobilis NBRC 15100</name>
    <dbReference type="NCBI Taxonomy" id="1219049"/>
    <lineage>
        <taxon>Bacteria</taxon>
        <taxon>Pseudomonadati</taxon>
        <taxon>Pseudomonadota</taxon>
        <taxon>Alphaproteobacteria</taxon>
        <taxon>Sphingomonadales</taxon>
        <taxon>Sphingomonadaceae</taxon>
        <taxon>Sphingomonas</taxon>
    </lineage>
</organism>
<comment type="caution">
    <text evidence="2">The sequence shown here is derived from an EMBL/GenBank/DDBJ whole genome shotgun (WGS) entry which is preliminary data.</text>
</comment>
<evidence type="ECO:0000313" key="3">
    <source>
        <dbReference type="Proteomes" id="UP000032305"/>
    </source>
</evidence>
<dbReference type="SUPFAM" id="SSF55729">
    <property type="entry name" value="Acyl-CoA N-acyltransferases (Nat)"/>
    <property type="match status" value="1"/>
</dbReference>
<name>A0A0A1W6R0_9SPHN</name>
<keyword evidence="3" id="KW-1185">Reference proteome</keyword>
<dbReference type="Proteomes" id="UP000032305">
    <property type="component" value="Unassembled WGS sequence"/>
</dbReference>
<evidence type="ECO:0000259" key="1">
    <source>
        <dbReference type="PROSITE" id="PS51186"/>
    </source>
</evidence>
<reference evidence="2 3" key="1">
    <citation type="submission" date="2014-11" db="EMBL/GenBank/DDBJ databases">
        <title>Whole genome shotgun sequence of Sphingomonas parapaucimobilis NBRC 15100.</title>
        <authorList>
            <person name="Katano-Makiyama Y."/>
            <person name="Hosoyama A."/>
            <person name="Hashimoto M."/>
            <person name="Hosoyama Y."/>
            <person name="Noguchi M."/>
            <person name="Numata M."/>
            <person name="Tsuchikane K."/>
            <person name="Hirakata S."/>
            <person name="Uohara A."/>
            <person name="Shimodaira J."/>
            <person name="Ohji S."/>
            <person name="Ichikawa N."/>
            <person name="Kimura A."/>
            <person name="Yamazoe A."/>
            <person name="Fujita N."/>
        </authorList>
    </citation>
    <scope>NUCLEOTIDE SEQUENCE [LARGE SCALE GENOMIC DNA]</scope>
    <source>
        <strain evidence="2 3">NBRC 15100</strain>
    </source>
</reference>
<dbReference type="Pfam" id="PF00583">
    <property type="entry name" value="Acetyltransf_1"/>
    <property type="match status" value="1"/>
</dbReference>
<protein>
    <submittedName>
        <fullName evidence="2">Putative acetyltransferase</fullName>
    </submittedName>
</protein>